<evidence type="ECO:0000313" key="3">
    <source>
        <dbReference type="Proteomes" id="UP001596422"/>
    </source>
</evidence>
<dbReference type="EMBL" id="JBHSWE010000001">
    <property type="protein sequence ID" value="MFC6669406.1"/>
    <property type="molecule type" value="Genomic_DNA"/>
</dbReference>
<organism evidence="2 3">
    <name type="scientific">Marinobacterium aestuariivivens</name>
    <dbReference type="NCBI Taxonomy" id="1698799"/>
    <lineage>
        <taxon>Bacteria</taxon>
        <taxon>Pseudomonadati</taxon>
        <taxon>Pseudomonadota</taxon>
        <taxon>Gammaproteobacteria</taxon>
        <taxon>Oceanospirillales</taxon>
        <taxon>Oceanospirillaceae</taxon>
        <taxon>Marinobacterium</taxon>
    </lineage>
</organism>
<gene>
    <name evidence="2" type="ORF">ACFQDL_04305</name>
</gene>
<keyword evidence="3" id="KW-1185">Reference proteome</keyword>
<feature type="region of interest" description="Disordered" evidence="1">
    <location>
        <begin position="76"/>
        <end position="97"/>
    </location>
</feature>
<comment type="caution">
    <text evidence="2">The sequence shown here is derived from an EMBL/GenBank/DDBJ whole genome shotgun (WGS) entry which is preliminary data.</text>
</comment>
<evidence type="ECO:0000313" key="2">
    <source>
        <dbReference type="EMBL" id="MFC6669406.1"/>
    </source>
</evidence>
<evidence type="ECO:0000256" key="1">
    <source>
        <dbReference type="SAM" id="MobiDB-lite"/>
    </source>
</evidence>
<reference evidence="3" key="1">
    <citation type="journal article" date="2019" name="Int. J. Syst. Evol. Microbiol.">
        <title>The Global Catalogue of Microorganisms (GCM) 10K type strain sequencing project: providing services to taxonomists for standard genome sequencing and annotation.</title>
        <authorList>
            <consortium name="The Broad Institute Genomics Platform"/>
            <consortium name="The Broad Institute Genome Sequencing Center for Infectious Disease"/>
            <person name="Wu L."/>
            <person name="Ma J."/>
        </authorList>
    </citation>
    <scope>NUCLEOTIDE SEQUENCE [LARGE SCALE GENOMIC DNA]</scope>
    <source>
        <strain evidence="3">NBRC 111756</strain>
    </source>
</reference>
<name>A0ABW1ZW48_9GAMM</name>
<sequence length="97" mass="11274">MLPDFRYHYGVMVRRAREGEDLEVPVPMALPDRRDNTLVAFIQRWGDEQGLAPEVAASLLYYLTKPKGSKVRERFRAHAQQEAKEKGLDLELPEDYQ</sequence>
<evidence type="ECO:0008006" key="4">
    <source>
        <dbReference type="Google" id="ProtNLM"/>
    </source>
</evidence>
<protein>
    <recommendedName>
        <fullName evidence="4">DUF982 domain-containing protein</fullName>
    </recommendedName>
</protein>
<feature type="compositionally biased region" description="Basic and acidic residues" evidence="1">
    <location>
        <begin position="76"/>
        <end position="89"/>
    </location>
</feature>
<accession>A0ABW1ZW48</accession>
<dbReference type="RefSeq" id="WP_379907964.1">
    <property type="nucleotide sequence ID" value="NZ_JBHSWE010000001.1"/>
</dbReference>
<proteinExistence type="predicted"/>
<dbReference type="Proteomes" id="UP001596422">
    <property type="component" value="Unassembled WGS sequence"/>
</dbReference>